<dbReference type="AlphaFoldDB" id="A0A8S3W8P4"/>
<protein>
    <submittedName>
        <fullName evidence="2">(apollo) hypothetical protein</fullName>
    </submittedName>
</protein>
<accession>A0A8S3W8P4</accession>
<feature type="region of interest" description="Disordered" evidence="1">
    <location>
        <begin position="28"/>
        <end position="48"/>
    </location>
</feature>
<sequence length="146" mass="16523">MTKSSKNVLQNSSLLLQSCTVSVLPPAYPTSSESSVGDAEPRAPSSSGRRVDYYAEEIRCHWNMYKIISRLSTPAQCIAFSKEHRLLSTEKLCTYHRRPMTLSSSSKTGQLGIFRCRKSNYRSKAVSRAAGTWFENARRSIELKFY</sequence>
<evidence type="ECO:0000313" key="2">
    <source>
        <dbReference type="EMBL" id="CAG4946508.1"/>
    </source>
</evidence>
<keyword evidence="3" id="KW-1185">Reference proteome</keyword>
<evidence type="ECO:0000313" key="3">
    <source>
        <dbReference type="Proteomes" id="UP000691718"/>
    </source>
</evidence>
<dbReference type="Proteomes" id="UP000691718">
    <property type="component" value="Unassembled WGS sequence"/>
</dbReference>
<name>A0A8S3W8P4_PARAO</name>
<organism evidence="2 3">
    <name type="scientific">Parnassius apollo</name>
    <name type="common">Apollo butterfly</name>
    <name type="synonym">Papilio apollo</name>
    <dbReference type="NCBI Taxonomy" id="110799"/>
    <lineage>
        <taxon>Eukaryota</taxon>
        <taxon>Metazoa</taxon>
        <taxon>Ecdysozoa</taxon>
        <taxon>Arthropoda</taxon>
        <taxon>Hexapoda</taxon>
        <taxon>Insecta</taxon>
        <taxon>Pterygota</taxon>
        <taxon>Neoptera</taxon>
        <taxon>Endopterygota</taxon>
        <taxon>Lepidoptera</taxon>
        <taxon>Glossata</taxon>
        <taxon>Ditrysia</taxon>
        <taxon>Papilionoidea</taxon>
        <taxon>Papilionidae</taxon>
        <taxon>Parnassiinae</taxon>
        <taxon>Parnassini</taxon>
        <taxon>Parnassius</taxon>
        <taxon>Parnassius</taxon>
    </lineage>
</organism>
<dbReference type="PROSITE" id="PS51257">
    <property type="entry name" value="PROKAR_LIPOPROTEIN"/>
    <property type="match status" value="1"/>
</dbReference>
<evidence type="ECO:0000256" key="1">
    <source>
        <dbReference type="SAM" id="MobiDB-lite"/>
    </source>
</evidence>
<comment type="caution">
    <text evidence="2">The sequence shown here is derived from an EMBL/GenBank/DDBJ whole genome shotgun (WGS) entry which is preliminary data.</text>
</comment>
<reference evidence="2" key="1">
    <citation type="submission" date="2021-04" db="EMBL/GenBank/DDBJ databases">
        <authorList>
            <person name="Tunstrom K."/>
        </authorList>
    </citation>
    <scope>NUCLEOTIDE SEQUENCE</scope>
</reference>
<proteinExistence type="predicted"/>
<dbReference type="EMBL" id="CAJQZP010000212">
    <property type="protein sequence ID" value="CAG4946508.1"/>
    <property type="molecule type" value="Genomic_DNA"/>
</dbReference>
<dbReference type="OrthoDB" id="10052789at2759"/>
<gene>
    <name evidence="2" type="ORF">PAPOLLO_LOCUS3335</name>
</gene>